<dbReference type="AlphaFoldDB" id="A0A2R8CE22"/>
<protein>
    <submittedName>
        <fullName evidence="1">Uncharacterized protein</fullName>
    </submittedName>
</protein>
<dbReference type="RefSeq" id="WP_125133720.1">
    <property type="nucleotide sequence ID" value="NZ_ONZG01000012.1"/>
</dbReference>
<evidence type="ECO:0000313" key="1">
    <source>
        <dbReference type="EMBL" id="SPJ30655.1"/>
    </source>
</evidence>
<dbReference type="EMBL" id="ONZG01000012">
    <property type="protein sequence ID" value="SPJ30655.1"/>
    <property type="molecule type" value="Genomic_DNA"/>
</dbReference>
<dbReference type="OrthoDB" id="7701037at2"/>
<name>A0A2R8CE22_9RHOB</name>
<gene>
    <name evidence="1" type="ORF">TRM7615_04189</name>
</gene>
<evidence type="ECO:0000313" key="2">
    <source>
        <dbReference type="Proteomes" id="UP000244898"/>
    </source>
</evidence>
<sequence length="288" mass="32965">MSDTQIIIPKDSPIRAQLEHAVSTRRMIFVAGLPGTGKSLMLQQIILLADQAGRRVHTMQWDAARRPFETPQWLEKYPEVDNLTHPGIRKAVGLWVRDGVMNWHARNSDPAELLVAELPVVGGRFTELLHQLDDEAEVLLGSDHAVFFVPIPRAEIRRAIEGFRADTFANPRNEQETKDAPPEIVQNDWLDIRRVHDLWADTQSDQANAHVYDAKIYRHVYDRLMRHRNLQILDIDRTFETKGSAYERAVPVQELTASAEEIDQSYGKLQGLFPGDSVGPVVERWYDY</sequence>
<dbReference type="Proteomes" id="UP000244898">
    <property type="component" value="Unassembled WGS sequence"/>
</dbReference>
<reference evidence="2" key="1">
    <citation type="submission" date="2018-03" db="EMBL/GenBank/DDBJ databases">
        <authorList>
            <person name="Rodrigo-Torres L."/>
            <person name="Arahal R. D."/>
            <person name="Lucena T."/>
        </authorList>
    </citation>
    <scope>NUCLEOTIDE SEQUENCE [LARGE SCALE GENOMIC DNA]</scope>
    <source>
        <strain evidence="2">CECT 7615</strain>
    </source>
</reference>
<proteinExistence type="predicted"/>
<keyword evidence="2" id="KW-1185">Reference proteome</keyword>
<dbReference type="InterPro" id="IPR027417">
    <property type="entry name" value="P-loop_NTPase"/>
</dbReference>
<dbReference type="SUPFAM" id="SSF52540">
    <property type="entry name" value="P-loop containing nucleoside triphosphate hydrolases"/>
    <property type="match status" value="2"/>
</dbReference>
<organism evidence="1 2">
    <name type="scientific">Falsiruegeria mediterranea M17</name>
    <dbReference type="NCBI Taxonomy" id="1200281"/>
    <lineage>
        <taxon>Bacteria</taxon>
        <taxon>Pseudomonadati</taxon>
        <taxon>Pseudomonadota</taxon>
        <taxon>Alphaproteobacteria</taxon>
        <taxon>Rhodobacterales</taxon>
        <taxon>Roseobacteraceae</taxon>
        <taxon>Falsiruegeria</taxon>
    </lineage>
</organism>
<accession>A0A2R8CE22</accession>